<organism evidence="1 2">
    <name type="scientific">Leptospira weilii serovar Ranarum str. ICFT</name>
    <dbReference type="NCBI Taxonomy" id="1218598"/>
    <lineage>
        <taxon>Bacteria</taxon>
        <taxon>Pseudomonadati</taxon>
        <taxon>Spirochaetota</taxon>
        <taxon>Spirochaetia</taxon>
        <taxon>Leptospirales</taxon>
        <taxon>Leptospiraceae</taxon>
        <taxon>Leptospira</taxon>
    </lineage>
</organism>
<gene>
    <name evidence="1" type="ORF">LEP1GSC060_1647</name>
</gene>
<name>N1W7W8_9LEPT</name>
<evidence type="ECO:0000313" key="1">
    <source>
        <dbReference type="EMBL" id="EMY76326.1"/>
    </source>
</evidence>
<comment type="caution">
    <text evidence="1">The sequence shown here is derived from an EMBL/GenBank/DDBJ whole genome shotgun (WGS) entry which is preliminary data.</text>
</comment>
<accession>N1W7W8</accession>
<sequence length="52" mass="6224">MKSVIKIFSLLKLFDPTGQGFSIRNEAPRIFSSRSPKEKRFNRLTRIRWVRD</sequence>
<keyword evidence="2" id="KW-1185">Reference proteome</keyword>
<proteinExistence type="predicted"/>
<dbReference type="Proteomes" id="UP000012313">
    <property type="component" value="Unassembled WGS sequence"/>
</dbReference>
<dbReference type="AlphaFoldDB" id="N1W7W8"/>
<dbReference type="STRING" id="1218598.LEP1GSC060_1647"/>
<reference evidence="1" key="1">
    <citation type="submission" date="2013-03" db="EMBL/GenBank/DDBJ databases">
        <authorList>
            <person name="Harkins D.M."/>
            <person name="Durkin A.S."/>
            <person name="Brinkac L.M."/>
            <person name="Haft D.H."/>
            <person name="Selengut J.D."/>
            <person name="Sanka R."/>
            <person name="DePew J."/>
            <person name="Purushe J."/>
            <person name="Hartskeerl R.A."/>
            <person name="Ahmed A."/>
            <person name="van der Linden H."/>
            <person name="Goris M.G.A."/>
            <person name="Vinetz J.M."/>
            <person name="Sutton G.G."/>
            <person name="Nierman W.C."/>
            <person name="Fouts D.E."/>
        </authorList>
    </citation>
    <scope>NUCLEOTIDE SEQUENCE [LARGE SCALE GENOMIC DNA]</scope>
    <source>
        <strain evidence="1">ICFT</strain>
    </source>
</reference>
<dbReference type="EMBL" id="AOHC02000052">
    <property type="protein sequence ID" value="EMY76326.1"/>
    <property type="molecule type" value="Genomic_DNA"/>
</dbReference>
<protein>
    <submittedName>
        <fullName evidence="1">Uncharacterized protein</fullName>
    </submittedName>
</protein>
<evidence type="ECO:0000313" key="2">
    <source>
        <dbReference type="Proteomes" id="UP000012313"/>
    </source>
</evidence>